<name>A0A1D8K989_9GAMM</name>
<accession>A0A1D8K989</accession>
<proteinExistence type="predicted"/>
<dbReference type="Pfam" id="PF09839">
    <property type="entry name" value="DUF2066"/>
    <property type="match status" value="1"/>
</dbReference>
<organism evidence="1 2">
    <name type="scientific">Acidihalobacter aeolianus</name>
    <dbReference type="NCBI Taxonomy" id="2792603"/>
    <lineage>
        <taxon>Bacteria</taxon>
        <taxon>Pseudomonadati</taxon>
        <taxon>Pseudomonadota</taxon>
        <taxon>Gammaproteobacteria</taxon>
        <taxon>Chromatiales</taxon>
        <taxon>Ectothiorhodospiraceae</taxon>
        <taxon>Acidihalobacter</taxon>
    </lineage>
</organism>
<dbReference type="InterPro" id="IPR018642">
    <property type="entry name" value="DUF2066"/>
</dbReference>
<keyword evidence="2" id="KW-1185">Reference proteome</keyword>
<sequence length="431" mass="44259">MLSALLLLAPTADAVQVAGLYQTTVPVTDRSEAALAAAFTQAFTQVLIKVTGNTGVAANPALAAALQQPAQYIQQYAYQQPAAPPAGTATASPGSTPGLSLSVSFDPPSVDALLQTANLPLWGRERPLVMMWVGVDQSGARFIVGSDGGSQNSGARAALQQAADARGLPVLFPLLDLQDQGAVSFSDLDGGFMDTVIAASARYEANAEVAGVVRRAPTGQWRGQWWLAFRGRTDHWTTLNPDLDTALASGVGGVADRLAGLLAVTGQSVPGAPAGPVRVAIAGVGKVNDYARIERMLEHLAPISTARLVKVSGDQLVFDVVPRGNPEDVARNLALVSWLTPEPAPVTPAEPAPTPTPSNGMLPAATTAVTLPPNASAVQPADMQAGLPANATAVQPAGAPVAMPSNATATAAPVAVLPPAPVQTFYFRYQP</sequence>
<dbReference type="KEGG" id="aaeo:BJI67_11085"/>
<evidence type="ECO:0000313" key="1">
    <source>
        <dbReference type="EMBL" id="AOV17533.1"/>
    </source>
</evidence>
<gene>
    <name evidence="1" type="ORF">BJI67_11085</name>
</gene>
<dbReference type="AlphaFoldDB" id="A0A1D8K989"/>
<evidence type="ECO:0008006" key="3">
    <source>
        <dbReference type="Google" id="ProtNLM"/>
    </source>
</evidence>
<dbReference type="EMBL" id="CP017448">
    <property type="protein sequence ID" value="AOV17533.1"/>
    <property type="molecule type" value="Genomic_DNA"/>
</dbReference>
<dbReference type="Proteomes" id="UP000095342">
    <property type="component" value="Chromosome"/>
</dbReference>
<protein>
    <recommendedName>
        <fullName evidence="3">DUF2066 domain-containing protein</fullName>
    </recommendedName>
</protein>
<reference evidence="1 2" key="1">
    <citation type="submission" date="2016-09" db="EMBL/GenBank/DDBJ databases">
        <title>Acidihalobacter prosperus V6 (DSM14174).</title>
        <authorList>
            <person name="Khaleque H.N."/>
            <person name="Ramsay J.P."/>
            <person name="Murphy R.J.T."/>
            <person name="Kaksonen A.H."/>
            <person name="Boxall N.J."/>
            <person name="Watkin E.L.J."/>
        </authorList>
    </citation>
    <scope>NUCLEOTIDE SEQUENCE [LARGE SCALE GENOMIC DNA]</scope>
    <source>
        <strain evidence="1 2">V6</strain>
    </source>
</reference>
<evidence type="ECO:0000313" key="2">
    <source>
        <dbReference type="Proteomes" id="UP000095342"/>
    </source>
</evidence>